<comment type="caution">
    <text evidence="1">The sequence shown here is derived from an EMBL/GenBank/DDBJ whole genome shotgun (WGS) entry which is preliminary data.</text>
</comment>
<evidence type="ECO:0000313" key="2">
    <source>
        <dbReference type="Proteomes" id="UP001153334"/>
    </source>
</evidence>
<name>A0ACC2IWC1_9PEZI</name>
<reference evidence="1" key="1">
    <citation type="submission" date="2022-11" db="EMBL/GenBank/DDBJ databases">
        <title>Genome Sequence of Nemania bipapillata.</title>
        <authorList>
            <person name="Buettner E."/>
        </authorList>
    </citation>
    <scope>NUCLEOTIDE SEQUENCE</scope>
    <source>
        <strain evidence="1">CP14</strain>
    </source>
</reference>
<keyword evidence="2" id="KW-1185">Reference proteome</keyword>
<sequence length="474" mass="55414">MVGLSHMPLEILEDIVDWALFPGVSGVASQIASVNSIWQSIVERTTFQELRLRVEDIPIAMAILWRRPERFSLVRRILFTIVLPQYTAADCTVFESDSDRFRNDLTFSESMRTLLVRLSEWPRTGKTLELQLYAFSPTDGRYLQGNQWIRTSFGPVPGDLLHNRTYGSTLNLYGQIDNLVPAVTKLTFRDDCERYIAASGIQRLFHAFTELKDIDIRLWDFYKHSPDFTRRETRQQMAKALEEMPSSVRSMRFHVKYYPPADQSFRGERLCEGTDEPDPLTLAYRNATQKMTIVDVHGMLGTPELFWPQQVNAANPAPFWSNLKYMELYYHILDPAGEWFFEPDGYGNRRYQADLALHYLPARYTPREDVRPMQNRYTPNMNKMDEFYTALAKAVTNMPRLEYLHAQAITYWSGEVTPFHFFRFESDGKFARATWGGAPPFLPGMDVIKAWHRMAYERSLFLIFRWEETQGFRQ</sequence>
<accession>A0ACC2IWC1</accession>
<proteinExistence type="predicted"/>
<dbReference type="EMBL" id="JAPESX010000869">
    <property type="protein sequence ID" value="KAJ8119417.1"/>
    <property type="molecule type" value="Genomic_DNA"/>
</dbReference>
<protein>
    <submittedName>
        <fullName evidence="1">Uncharacterized protein</fullName>
    </submittedName>
</protein>
<organism evidence="1 2">
    <name type="scientific">Nemania bipapillata</name>
    <dbReference type="NCBI Taxonomy" id="110536"/>
    <lineage>
        <taxon>Eukaryota</taxon>
        <taxon>Fungi</taxon>
        <taxon>Dikarya</taxon>
        <taxon>Ascomycota</taxon>
        <taxon>Pezizomycotina</taxon>
        <taxon>Sordariomycetes</taxon>
        <taxon>Xylariomycetidae</taxon>
        <taxon>Xylariales</taxon>
        <taxon>Xylariaceae</taxon>
        <taxon>Nemania</taxon>
    </lineage>
</organism>
<dbReference type="Proteomes" id="UP001153334">
    <property type="component" value="Unassembled WGS sequence"/>
</dbReference>
<gene>
    <name evidence="1" type="ORF">ONZ43_g3625</name>
</gene>
<evidence type="ECO:0000313" key="1">
    <source>
        <dbReference type="EMBL" id="KAJ8119417.1"/>
    </source>
</evidence>